<comment type="function">
    <text evidence="8">Claudins function as major constituents of the tight junction complexes that regulate the permeability of epithelia.</text>
</comment>
<evidence type="ECO:0000256" key="4">
    <source>
        <dbReference type="ARBA" id="ARBA00022692"/>
    </source>
</evidence>
<feature type="transmembrane region" description="Helical" evidence="8">
    <location>
        <begin position="116"/>
        <end position="140"/>
    </location>
</feature>
<evidence type="ECO:0000256" key="3">
    <source>
        <dbReference type="ARBA" id="ARBA00022475"/>
    </source>
</evidence>
<dbReference type="GO" id="GO:0005923">
    <property type="term" value="C:bicellular tight junction"/>
    <property type="evidence" value="ECO:0007669"/>
    <property type="project" value="UniProtKB-SubCell"/>
</dbReference>
<evidence type="ECO:0000256" key="5">
    <source>
        <dbReference type="ARBA" id="ARBA00022949"/>
    </source>
</evidence>
<dbReference type="AlphaFoldDB" id="A0AAY4E038"/>
<keyword evidence="5 8" id="KW-0965">Cell junction</keyword>
<dbReference type="Pfam" id="PF00822">
    <property type="entry name" value="PMP22_Claudin"/>
    <property type="match status" value="1"/>
</dbReference>
<keyword evidence="9" id="KW-0732">Signal</keyword>
<accession>A0AAY4E038</accession>
<gene>
    <name evidence="10" type="primary">CLDN14</name>
</gene>
<dbReference type="Proteomes" id="UP000694580">
    <property type="component" value="Chromosome 9"/>
</dbReference>
<evidence type="ECO:0000256" key="7">
    <source>
        <dbReference type="ARBA" id="ARBA00023136"/>
    </source>
</evidence>
<keyword evidence="6 8" id="KW-1133">Transmembrane helix</keyword>
<dbReference type="FunFam" id="1.20.140.150:FF:000001">
    <property type="entry name" value="Claudin"/>
    <property type="match status" value="1"/>
</dbReference>
<protein>
    <recommendedName>
        <fullName evidence="8">Claudin</fullName>
    </recommendedName>
</protein>
<dbReference type="GO" id="GO:0005886">
    <property type="term" value="C:plasma membrane"/>
    <property type="evidence" value="ECO:0007669"/>
    <property type="project" value="UniProtKB-SubCell"/>
</dbReference>
<keyword evidence="3 8" id="KW-1003">Cell membrane</keyword>
<comment type="similarity">
    <text evidence="1 8">Belongs to the claudin family.</text>
</comment>
<dbReference type="PANTHER" id="PTHR12002">
    <property type="entry name" value="CLAUDIN"/>
    <property type="match status" value="1"/>
</dbReference>
<feature type="chain" id="PRO_5044343634" description="Claudin" evidence="9">
    <location>
        <begin position="25"/>
        <end position="194"/>
    </location>
</feature>
<evidence type="ECO:0000256" key="8">
    <source>
        <dbReference type="RuleBase" id="RU060637"/>
    </source>
</evidence>
<evidence type="ECO:0000256" key="9">
    <source>
        <dbReference type="SAM" id="SignalP"/>
    </source>
</evidence>
<comment type="subcellular location">
    <subcellularLocation>
        <location evidence="8">Cell junction</location>
        <location evidence="8">Tight junction</location>
    </subcellularLocation>
    <subcellularLocation>
        <location evidence="8">Cell membrane</location>
        <topology evidence="8">Multi-pass membrane protein</topology>
    </subcellularLocation>
</comment>
<evidence type="ECO:0000313" key="11">
    <source>
        <dbReference type="Proteomes" id="UP000694580"/>
    </source>
</evidence>
<dbReference type="Gene3D" id="1.20.140.150">
    <property type="match status" value="1"/>
</dbReference>
<dbReference type="PRINTS" id="PR01077">
    <property type="entry name" value="CLAUDIN"/>
</dbReference>
<feature type="signal peptide" evidence="9">
    <location>
        <begin position="1"/>
        <end position="24"/>
    </location>
</feature>
<comment type="caution">
    <text evidence="8">Lacks conserved residue(s) required for the propagation of feature annotation.</text>
</comment>
<feature type="transmembrane region" description="Helical" evidence="8">
    <location>
        <begin position="82"/>
        <end position="104"/>
    </location>
</feature>
<dbReference type="GO" id="GO:0005198">
    <property type="term" value="F:structural molecule activity"/>
    <property type="evidence" value="ECO:0007669"/>
    <property type="project" value="InterPro"/>
</dbReference>
<dbReference type="InterPro" id="IPR004031">
    <property type="entry name" value="PMP22/EMP/MP20/Claudin"/>
</dbReference>
<evidence type="ECO:0000256" key="1">
    <source>
        <dbReference type="ARBA" id="ARBA00008295"/>
    </source>
</evidence>
<organism evidence="10 11">
    <name type="scientific">Denticeps clupeoides</name>
    <name type="common">denticle herring</name>
    <dbReference type="NCBI Taxonomy" id="299321"/>
    <lineage>
        <taxon>Eukaryota</taxon>
        <taxon>Metazoa</taxon>
        <taxon>Chordata</taxon>
        <taxon>Craniata</taxon>
        <taxon>Vertebrata</taxon>
        <taxon>Euteleostomi</taxon>
        <taxon>Actinopterygii</taxon>
        <taxon>Neopterygii</taxon>
        <taxon>Teleostei</taxon>
        <taxon>Clupei</taxon>
        <taxon>Clupeiformes</taxon>
        <taxon>Denticipitoidei</taxon>
        <taxon>Denticipitidae</taxon>
        <taxon>Denticeps</taxon>
    </lineage>
</organism>
<reference evidence="10 11" key="1">
    <citation type="submission" date="2020-06" db="EMBL/GenBank/DDBJ databases">
        <authorList>
            <consortium name="Wellcome Sanger Institute Data Sharing"/>
        </authorList>
    </citation>
    <scope>NUCLEOTIDE SEQUENCE [LARGE SCALE GENOMIC DNA]</scope>
</reference>
<evidence type="ECO:0000256" key="6">
    <source>
        <dbReference type="ARBA" id="ARBA00022989"/>
    </source>
</evidence>
<evidence type="ECO:0000256" key="2">
    <source>
        <dbReference type="ARBA" id="ARBA00022427"/>
    </source>
</evidence>
<keyword evidence="11" id="KW-1185">Reference proteome</keyword>
<dbReference type="PROSITE" id="PS01346">
    <property type="entry name" value="CLAUDIN"/>
    <property type="match status" value="1"/>
</dbReference>
<keyword evidence="2 8" id="KW-0796">Tight junction</keyword>
<dbReference type="InterPro" id="IPR017974">
    <property type="entry name" value="Claudin_CS"/>
</dbReference>
<keyword evidence="4 8" id="KW-0812">Transmembrane</keyword>
<name>A0AAY4E038_9TELE</name>
<evidence type="ECO:0000313" key="10">
    <source>
        <dbReference type="Ensembl" id="ENSDCDP00010051117.1"/>
    </source>
</evidence>
<dbReference type="GeneTree" id="ENSGT00940000161312"/>
<dbReference type="InterPro" id="IPR006187">
    <property type="entry name" value="Claudin"/>
</dbReference>
<dbReference type="PRINTS" id="PR01385">
    <property type="entry name" value="CLAUDIN14"/>
</dbReference>
<sequence length="194" mass="20549">MAHMVVQLMGFFLGFLGLIGTVVATVMPHWRSTAYVGSNIITSTSYMKGLWMECVSHSTGIYQCEVHRSLLALPQDLQAARALMVLSCVTAALASLVSAVGMKCTRCARGSPAKNALAVTGGVSFISAGILCLVTVSWTAGDVIRDFHSTLLPVGMKYEVGFAVYVGFASSLLPPPNQPDVHGLATEKGLKARQ</sequence>
<reference evidence="10" key="2">
    <citation type="submission" date="2025-08" db="UniProtKB">
        <authorList>
            <consortium name="Ensembl"/>
        </authorList>
    </citation>
    <scope>IDENTIFICATION</scope>
</reference>
<reference evidence="10" key="3">
    <citation type="submission" date="2025-09" db="UniProtKB">
        <authorList>
            <consortium name="Ensembl"/>
        </authorList>
    </citation>
    <scope>IDENTIFICATION</scope>
</reference>
<dbReference type="Ensembl" id="ENSDCDT00010061561.1">
    <property type="protein sequence ID" value="ENSDCDP00010051117.1"/>
    <property type="gene ID" value="ENSDCDG00010030162.1"/>
</dbReference>
<keyword evidence="7 8" id="KW-0472">Membrane</keyword>
<proteinExistence type="inferred from homology"/>